<dbReference type="InterPro" id="IPR011009">
    <property type="entry name" value="Kinase-like_dom_sf"/>
</dbReference>
<organism evidence="9 10">
    <name type="scientific">Eiseniibacteriota bacterium</name>
    <dbReference type="NCBI Taxonomy" id="2212470"/>
    <lineage>
        <taxon>Bacteria</taxon>
        <taxon>Candidatus Eiseniibacteriota</taxon>
    </lineage>
</organism>
<comment type="caution">
    <text evidence="9">The sequence shown here is derived from an EMBL/GenBank/DDBJ whole genome shotgun (WGS) entry which is preliminary data.</text>
</comment>
<evidence type="ECO:0000259" key="8">
    <source>
        <dbReference type="PROSITE" id="PS50011"/>
    </source>
</evidence>
<evidence type="ECO:0000256" key="7">
    <source>
        <dbReference type="SAM" id="Phobius"/>
    </source>
</evidence>
<dbReference type="InterPro" id="IPR017441">
    <property type="entry name" value="Protein_kinase_ATP_BS"/>
</dbReference>
<proteinExistence type="predicted"/>
<dbReference type="Gene3D" id="3.30.200.20">
    <property type="entry name" value="Phosphorylase Kinase, domain 1"/>
    <property type="match status" value="1"/>
</dbReference>
<feature type="compositionally biased region" description="Polar residues" evidence="6">
    <location>
        <begin position="392"/>
        <end position="401"/>
    </location>
</feature>
<keyword evidence="4 5" id="KW-0067">ATP-binding</keyword>
<dbReference type="Gene3D" id="1.10.510.10">
    <property type="entry name" value="Transferase(Phosphotransferase) domain 1"/>
    <property type="match status" value="1"/>
</dbReference>
<dbReference type="PANTHER" id="PTHR43289">
    <property type="entry name" value="MITOGEN-ACTIVATED PROTEIN KINASE KINASE KINASE 20-RELATED"/>
    <property type="match status" value="1"/>
</dbReference>
<dbReference type="SUPFAM" id="SSF56112">
    <property type="entry name" value="Protein kinase-like (PK-like)"/>
    <property type="match status" value="1"/>
</dbReference>
<feature type="transmembrane region" description="Helical" evidence="7">
    <location>
        <begin position="151"/>
        <end position="172"/>
    </location>
</feature>
<dbReference type="InterPro" id="IPR000719">
    <property type="entry name" value="Prot_kinase_dom"/>
</dbReference>
<feature type="transmembrane region" description="Helical" evidence="7">
    <location>
        <begin position="100"/>
        <end position="120"/>
    </location>
</feature>
<feature type="domain" description="Protein kinase" evidence="8">
    <location>
        <begin position="222"/>
        <end position="500"/>
    </location>
</feature>
<dbReference type="AlphaFoldDB" id="A0A7Y2EAZ8"/>
<gene>
    <name evidence="9" type="ORF">HKN21_17045</name>
</gene>
<keyword evidence="7" id="KW-0472">Membrane</keyword>
<feature type="transmembrane region" description="Helical" evidence="7">
    <location>
        <begin position="36"/>
        <end position="54"/>
    </location>
</feature>
<dbReference type="EMBL" id="JABDJR010000682">
    <property type="protein sequence ID" value="NNF08471.1"/>
    <property type="molecule type" value="Genomic_DNA"/>
</dbReference>
<dbReference type="PROSITE" id="PS50011">
    <property type="entry name" value="PROTEIN_KINASE_DOM"/>
    <property type="match status" value="1"/>
</dbReference>
<keyword evidence="7" id="KW-1133">Transmembrane helix</keyword>
<keyword evidence="3 9" id="KW-0418">Kinase</keyword>
<evidence type="ECO:0000256" key="3">
    <source>
        <dbReference type="ARBA" id="ARBA00022777"/>
    </source>
</evidence>
<dbReference type="SMART" id="SM00220">
    <property type="entry name" value="S_TKc"/>
    <property type="match status" value="1"/>
</dbReference>
<dbReference type="PROSITE" id="PS00107">
    <property type="entry name" value="PROTEIN_KINASE_ATP"/>
    <property type="match status" value="1"/>
</dbReference>
<evidence type="ECO:0000313" key="10">
    <source>
        <dbReference type="Proteomes" id="UP000547674"/>
    </source>
</evidence>
<feature type="transmembrane region" description="Helical" evidence="7">
    <location>
        <begin position="66"/>
        <end position="88"/>
    </location>
</feature>
<keyword evidence="2 5" id="KW-0547">Nucleotide-binding</keyword>
<dbReference type="Pfam" id="PF00069">
    <property type="entry name" value="Pkinase"/>
    <property type="match status" value="1"/>
</dbReference>
<keyword evidence="1" id="KW-0808">Transferase</keyword>
<evidence type="ECO:0000256" key="1">
    <source>
        <dbReference type="ARBA" id="ARBA00022679"/>
    </source>
</evidence>
<dbReference type="PANTHER" id="PTHR43289:SF6">
    <property type="entry name" value="SERINE_THREONINE-PROTEIN KINASE NEKL-3"/>
    <property type="match status" value="1"/>
</dbReference>
<dbReference type="GO" id="GO:0005524">
    <property type="term" value="F:ATP binding"/>
    <property type="evidence" value="ECO:0007669"/>
    <property type="project" value="UniProtKB-UniRule"/>
</dbReference>
<feature type="binding site" evidence="5">
    <location>
        <position position="251"/>
    </location>
    <ligand>
        <name>ATP</name>
        <dbReference type="ChEBI" id="CHEBI:30616"/>
    </ligand>
</feature>
<protein>
    <submittedName>
        <fullName evidence="9">Serine/threonine protein kinase</fullName>
    </submittedName>
</protein>
<evidence type="ECO:0000313" key="9">
    <source>
        <dbReference type="EMBL" id="NNF08471.1"/>
    </source>
</evidence>
<accession>A0A7Y2EAZ8</accession>
<sequence length="525" mass="58388">MSQSARFVGTSSEELKRAWFGLPPELLRKSRRRLRFLSLVGFIIVGLMLTLKFNKFRSEANTPDQLWIILFADLGGTLVCAFVLWLTLQKNIRTSRVLNAGLIFEVVLCALLSLEAALAMRAGIPQPMFVTWVIPIIILFPLVVPSPPGRTMITATLAAATMPIALLLVHVLGLERGVPITPELFLRASAAPFIAAAIAVFASRIVYNYNLELAEAKRLGSYVLEAPLGKGGMGEVWRAKHHLLARPAAIKLIRPDLLQSEAESGLDSVRERFEREAKATAKLSCPHTIDIYDYGITEDERLYYVMPLLDGVDLGDLVREHGPLPPARAVHLVRQVCRSLDEAHAANLIHRDIKPDNLYACRYGRDYDFMKVLDFGLVRNPGAGDGREDAASNESTDSSMGAGSPMFMAPEQILGQQVDPRTDVYGLGGVLYWLLTGKYVFDQGYTEEILEQHVHAEPVPPTQRTKRKIPAPLEAIILRCLEKDPSRRPESAAVLSEELSRAAPEWTMDEAAAWWTQHRPRESQI</sequence>
<name>A0A7Y2EAZ8_UNCEI</name>
<feature type="transmembrane region" description="Helical" evidence="7">
    <location>
        <begin position="184"/>
        <end position="207"/>
    </location>
</feature>
<feature type="region of interest" description="Disordered" evidence="6">
    <location>
        <begin position="383"/>
        <end position="404"/>
    </location>
</feature>
<keyword evidence="7" id="KW-0812">Transmembrane</keyword>
<evidence type="ECO:0000256" key="6">
    <source>
        <dbReference type="SAM" id="MobiDB-lite"/>
    </source>
</evidence>
<feature type="transmembrane region" description="Helical" evidence="7">
    <location>
        <begin position="126"/>
        <end position="144"/>
    </location>
</feature>
<evidence type="ECO:0000256" key="2">
    <source>
        <dbReference type="ARBA" id="ARBA00022741"/>
    </source>
</evidence>
<reference evidence="9 10" key="1">
    <citation type="submission" date="2020-03" db="EMBL/GenBank/DDBJ databases">
        <title>Metabolic flexibility allows generalist bacteria to become dominant in a frequently disturbed ecosystem.</title>
        <authorList>
            <person name="Chen Y.-J."/>
            <person name="Leung P.M."/>
            <person name="Bay S.K."/>
            <person name="Hugenholtz P."/>
            <person name="Kessler A.J."/>
            <person name="Shelley G."/>
            <person name="Waite D.W."/>
            <person name="Cook P.L."/>
            <person name="Greening C."/>
        </authorList>
    </citation>
    <scope>NUCLEOTIDE SEQUENCE [LARGE SCALE GENOMIC DNA]</scope>
    <source>
        <strain evidence="9">SS_bin_28</strain>
    </source>
</reference>
<dbReference type="CDD" id="cd14014">
    <property type="entry name" value="STKc_PknB_like"/>
    <property type="match status" value="1"/>
</dbReference>
<keyword evidence="9" id="KW-0723">Serine/threonine-protein kinase</keyword>
<evidence type="ECO:0000256" key="5">
    <source>
        <dbReference type="PROSITE-ProRule" id="PRU10141"/>
    </source>
</evidence>
<dbReference type="GO" id="GO:0004674">
    <property type="term" value="F:protein serine/threonine kinase activity"/>
    <property type="evidence" value="ECO:0007669"/>
    <property type="project" value="UniProtKB-KW"/>
</dbReference>
<evidence type="ECO:0000256" key="4">
    <source>
        <dbReference type="ARBA" id="ARBA00022840"/>
    </source>
</evidence>
<dbReference type="Proteomes" id="UP000547674">
    <property type="component" value="Unassembled WGS sequence"/>
</dbReference>